<evidence type="ECO:0000313" key="2">
    <source>
        <dbReference type="Proteomes" id="UP000038009"/>
    </source>
</evidence>
<accession>A0A0N1I1A8</accession>
<organism evidence="1 2">
    <name type="scientific">Leptomonas seymouri</name>
    <dbReference type="NCBI Taxonomy" id="5684"/>
    <lineage>
        <taxon>Eukaryota</taxon>
        <taxon>Discoba</taxon>
        <taxon>Euglenozoa</taxon>
        <taxon>Kinetoplastea</taxon>
        <taxon>Metakinetoplastina</taxon>
        <taxon>Trypanosomatida</taxon>
        <taxon>Trypanosomatidae</taxon>
        <taxon>Leishmaniinae</taxon>
        <taxon>Leptomonas</taxon>
    </lineage>
</organism>
<dbReference type="OrthoDB" id="276683at2759"/>
<keyword evidence="2" id="KW-1185">Reference proteome</keyword>
<name>A0A0N1I1A8_LEPSE</name>
<dbReference type="AlphaFoldDB" id="A0A0N1I1A8"/>
<proteinExistence type="predicted"/>
<sequence length="379" mass="41051">MSTAATLSIDARKWVETIEAAGVECFYSPVSAKNVTHVLSTATIRGPQKQLCAAVSNFVPDMLQNTHGISILTALVRYGTPATVEQIASKLIAADKDVWSFTAAPKRELMKPLSRLLERLVYREDCTGESCTAILEALRSAKRQTLFSSLFVLPAAARFMVVDPSLAQSIATSTDSQKALAESCQDALRAAGAEEFCRILFETPTDVTTDFVWKSLAGSLKATSKVHPRESILAVLAASAPVPLTNKLAAALAQWPNLHELCQRDVYMQIVAQLLEHTDDEKVGSKLVATVITQESDIADRMQSRKAAPQHLLAALMAKPSYAKTLEKQLGKPQTKLLTAAKVRFANSTQPKAASTQQAIFEKLKKLNTSGAGAKRARE</sequence>
<dbReference type="EMBL" id="LJSK01000014">
    <property type="protein sequence ID" value="KPI89894.1"/>
    <property type="molecule type" value="Genomic_DNA"/>
</dbReference>
<protein>
    <submittedName>
        <fullName evidence="1">Uncharacterized protein</fullName>
    </submittedName>
</protein>
<evidence type="ECO:0000313" key="1">
    <source>
        <dbReference type="EMBL" id="KPI89894.1"/>
    </source>
</evidence>
<dbReference type="VEuPathDB" id="TriTrypDB:Lsey_0014_0170"/>
<reference evidence="1 2" key="1">
    <citation type="journal article" date="2015" name="PLoS Pathog.">
        <title>Leptomonas seymouri: Adaptations to the Dixenous Life Cycle Analyzed by Genome Sequencing, Transcriptome Profiling and Co-infection with Leishmania donovani.</title>
        <authorList>
            <person name="Kraeva N."/>
            <person name="Butenko A."/>
            <person name="Hlavacova J."/>
            <person name="Kostygov A."/>
            <person name="Myskova J."/>
            <person name="Grybchuk D."/>
            <person name="Lestinova T."/>
            <person name="Votypka J."/>
            <person name="Volf P."/>
            <person name="Opperdoes F."/>
            <person name="Flegontov P."/>
            <person name="Lukes J."/>
            <person name="Yurchenko V."/>
        </authorList>
    </citation>
    <scope>NUCLEOTIDE SEQUENCE [LARGE SCALE GENOMIC DNA]</scope>
    <source>
        <strain evidence="1 2">ATCC 30220</strain>
    </source>
</reference>
<gene>
    <name evidence="1" type="ORF">ABL78_0966</name>
</gene>
<dbReference type="Proteomes" id="UP000038009">
    <property type="component" value="Unassembled WGS sequence"/>
</dbReference>
<dbReference type="OMA" id="CTRDSYA"/>
<comment type="caution">
    <text evidence="1">The sequence shown here is derived from an EMBL/GenBank/DDBJ whole genome shotgun (WGS) entry which is preliminary data.</text>
</comment>